<dbReference type="Proteomes" id="UP001432062">
    <property type="component" value="Chromosome"/>
</dbReference>
<accession>A0ABZ1YRT6</accession>
<organism evidence="1 2">
    <name type="scientific">Nocardia vinacea</name>
    <dbReference type="NCBI Taxonomy" id="96468"/>
    <lineage>
        <taxon>Bacteria</taxon>
        <taxon>Bacillati</taxon>
        <taxon>Actinomycetota</taxon>
        <taxon>Actinomycetes</taxon>
        <taxon>Mycobacteriales</taxon>
        <taxon>Nocardiaceae</taxon>
        <taxon>Nocardia</taxon>
    </lineage>
</organism>
<dbReference type="InterPro" id="IPR043502">
    <property type="entry name" value="DNA/RNA_pol_sf"/>
</dbReference>
<dbReference type="Gene3D" id="1.20.1060.10">
    <property type="entry name" value="Taq DNA Polymerase, Chain T, domain 4"/>
    <property type="match status" value="1"/>
</dbReference>
<name>A0ABZ1YRT6_9NOCA</name>
<dbReference type="EMBL" id="CP109441">
    <property type="protein sequence ID" value="WUV44951.1"/>
    <property type="molecule type" value="Genomic_DNA"/>
</dbReference>
<evidence type="ECO:0000313" key="1">
    <source>
        <dbReference type="EMBL" id="WUV44951.1"/>
    </source>
</evidence>
<sequence length="147" mass="16520">MVDPACQDDLARLVDEDPPHDRYRATPRVVRFVRARLGPGFDRDRLLGTYLLARLHRRFAERAVAAQNAACQQVGRFIDLGSADEVYVVLADELGLPIQRHASTDRAALSELAQQYPHPFLAHLLDWHDAIRDRDTVAAALPVTTRS</sequence>
<protein>
    <submittedName>
        <fullName evidence="1">Uncharacterized protein</fullName>
    </submittedName>
</protein>
<reference evidence="1" key="1">
    <citation type="submission" date="2022-10" db="EMBL/GenBank/DDBJ databases">
        <title>The complete genomes of actinobacterial strains from the NBC collection.</title>
        <authorList>
            <person name="Joergensen T.S."/>
            <person name="Alvarez Arevalo M."/>
            <person name="Sterndorff E.B."/>
            <person name="Faurdal D."/>
            <person name="Vuksanovic O."/>
            <person name="Mourched A.-S."/>
            <person name="Charusanti P."/>
            <person name="Shaw S."/>
            <person name="Blin K."/>
            <person name="Weber T."/>
        </authorList>
    </citation>
    <scope>NUCLEOTIDE SEQUENCE</scope>
    <source>
        <strain evidence="1">NBC_01482</strain>
    </source>
</reference>
<dbReference type="RefSeq" id="WP_329408205.1">
    <property type="nucleotide sequence ID" value="NZ_CP109441.1"/>
</dbReference>
<gene>
    <name evidence="1" type="ORF">OG563_38425</name>
</gene>
<dbReference type="SUPFAM" id="SSF56672">
    <property type="entry name" value="DNA/RNA polymerases"/>
    <property type="match status" value="1"/>
</dbReference>
<evidence type="ECO:0000313" key="2">
    <source>
        <dbReference type="Proteomes" id="UP001432062"/>
    </source>
</evidence>
<keyword evidence="2" id="KW-1185">Reference proteome</keyword>
<proteinExistence type="predicted"/>